<dbReference type="RefSeq" id="XP_046062717.1">
    <property type="nucleotide sequence ID" value="XM_046202885.1"/>
</dbReference>
<reference evidence="2" key="2">
    <citation type="submission" date="2021-01" db="EMBL/GenBank/DDBJ databases">
        <authorList>
            <person name="Schikora-Tamarit M.A."/>
        </authorList>
    </citation>
    <scope>NUCLEOTIDE SEQUENCE</scope>
    <source>
        <strain evidence="2">CBS6075</strain>
    </source>
</reference>
<keyword evidence="3" id="KW-1185">Reference proteome</keyword>
<accession>A0A9P8P9R4</accession>
<gene>
    <name evidence="2" type="ORF">OGAPHI_002057</name>
</gene>
<feature type="compositionally biased region" description="Basic and acidic residues" evidence="1">
    <location>
        <begin position="83"/>
        <end position="121"/>
    </location>
</feature>
<comment type="caution">
    <text evidence="2">The sequence shown here is derived from an EMBL/GenBank/DDBJ whole genome shotgun (WGS) entry which is preliminary data.</text>
</comment>
<feature type="region of interest" description="Disordered" evidence="1">
    <location>
        <begin position="14"/>
        <end position="58"/>
    </location>
</feature>
<dbReference type="AlphaFoldDB" id="A0A9P8P9R4"/>
<evidence type="ECO:0000256" key="1">
    <source>
        <dbReference type="SAM" id="MobiDB-lite"/>
    </source>
</evidence>
<dbReference type="GeneID" id="70234024"/>
<organism evidence="2 3">
    <name type="scientific">Ogataea philodendri</name>
    <dbReference type="NCBI Taxonomy" id="1378263"/>
    <lineage>
        <taxon>Eukaryota</taxon>
        <taxon>Fungi</taxon>
        <taxon>Dikarya</taxon>
        <taxon>Ascomycota</taxon>
        <taxon>Saccharomycotina</taxon>
        <taxon>Pichiomycetes</taxon>
        <taxon>Pichiales</taxon>
        <taxon>Pichiaceae</taxon>
        <taxon>Ogataea</taxon>
    </lineage>
</organism>
<sequence length="254" mass="29283">MVLHNDKWKWKNKVKHLRKVGNAEPEDKSGSEESEEELITNTWRFEELQPIQHPKDEEQLALEREQRALEQEREEANASLVLERLKLGGHEPEIEEKQKDAKKMTKQDLLDWEMNKKDTKTTSEPQKSRVLSKEEKDQFYELQKRIERQKMVASMKKRFAEPGKGRVLEVAKKHDDNYKAVNSLALEEAARKQGAGDFEESLANLIGDSVPAEDDHDRTVPLHISKPTSSTSKPAPFKLSASKKDEDFLDDLLG</sequence>
<reference evidence="2" key="1">
    <citation type="journal article" date="2021" name="Open Biol.">
        <title>Shared evolutionary footprints suggest mitochondrial oxidative damage underlies multiple complex I losses in fungi.</title>
        <authorList>
            <person name="Schikora-Tamarit M.A."/>
            <person name="Marcet-Houben M."/>
            <person name="Nosek J."/>
            <person name="Gabaldon T."/>
        </authorList>
    </citation>
    <scope>NUCLEOTIDE SEQUENCE</scope>
    <source>
        <strain evidence="2">CBS6075</strain>
    </source>
</reference>
<evidence type="ECO:0000313" key="3">
    <source>
        <dbReference type="Proteomes" id="UP000769157"/>
    </source>
</evidence>
<name>A0A9P8P9R4_9ASCO</name>
<proteinExistence type="predicted"/>
<dbReference type="Proteomes" id="UP000769157">
    <property type="component" value="Unassembled WGS sequence"/>
</dbReference>
<dbReference type="OrthoDB" id="3995709at2759"/>
<protein>
    <submittedName>
        <fullName evidence="2">Uncharacterized protein</fullName>
    </submittedName>
</protein>
<feature type="compositionally biased region" description="Low complexity" evidence="1">
    <location>
        <begin position="225"/>
        <end position="234"/>
    </location>
</feature>
<evidence type="ECO:0000313" key="2">
    <source>
        <dbReference type="EMBL" id="KAH3668303.1"/>
    </source>
</evidence>
<feature type="region of interest" description="Disordered" evidence="1">
    <location>
        <begin position="209"/>
        <end position="242"/>
    </location>
</feature>
<dbReference type="EMBL" id="JAEUBE010000158">
    <property type="protein sequence ID" value="KAH3668303.1"/>
    <property type="molecule type" value="Genomic_DNA"/>
</dbReference>
<feature type="region of interest" description="Disordered" evidence="1">
    <location>
        <begin position="83"/>
        <end position="135"/>
    </location>
</feature>